<evidence type="ECO:0000256" key="4">
    <source>
        <dbReference type="ARBA" id="ARBA00022692"/>
    </source>
</evidence>
<evidence type="ECO:0000256" key="7">
    <source>
        <dbReference type="ARBA" id="ARBA00023040"/>
    </source>
</evidence>
<dbReference type="RefSeq" id="XP_054849870.1">
    <property type="nucleotide sequence ID" value="XM_054993895.1"/>
</dbReference>
<keyword evidence="16" id="KW-1185">Reference proteome</keyword>
<dbReference type="PROSITE" id="PS50262">
    <property type="entry name" value="G_PROTEIN_RECEP_F1_2"/>
    <property type="match status" value="1"/>
</dbReference>
<evidence type="ECO:0000256" key="8">
    <source>
        <dbReference type="ARBA" id="ARBA00023136"/>
    </source>
</evidence>
<dbReference type="CDD" id="cd13954">
    <property type="entry name" value="7tmA_OR"/>
    <property type="match status" value="1"/>
</dbReference>
<dbReference type="PROSITE" id="PS00237">
    <property type="entry name" value="G_PROTEIN_RECEP_F1_1"/>
    <property type="match status" value="1"/>
</dbReference>
<dbReference type="AlphaFoldDB" id="A0AA97K505"/>
<keyword evidence="8 14" id="KW-0472">Membrane</keyword>
<keyword evidence="5 14" id="KW-0552">Olfaction</keyword>
<evidence type="ECO:0000256" key="9">
    <source>
        <dbReference type="ARBA" id="ARBA00023157"/>
    </source>
</evidence>
<dbReference type="PANTHER" id="PTHR24242:SF359">
    <property type="entry name" value="ODORANT RECEPTOR-RELATED"/>
    <property type="match status" value="1"/>
</dbReference>
<dbReference type="PANTHER" id="PTHR24242">
    <property type="entry name" value="G-PROTEIN COUPLED RECEPTOR"/>
    <property type="match status" value="1"/>
</dbReference>
<dbReference type="PRINTS" id="PR00245">
    <property type="entry name" value="OLFACTORYR"/>
</dbReference>
<feature type="transmembrane region" description="Helical" evidence="14">
    <location>
        <begin position="238"/>
        <end position="260"/>
    </location>
</feature>
<feature type="transmembrane region" description="Helical" evidence="14">
    <location>
        <begin position="272"/>
        <end position="292"/>
    </location>
</feature>
<keyword evidence="10 13" id="KW-0675">Receptor</keyword>
<keyword evidence="12 13" id="KW-0807">Transducer</keyword>
<feature type="transmembrane region" description="Helical" evidence="14">
    <location>
        <begin position="197"/>
        <end position="226"/>
    </location>
</feature>
<evidence type="ECO:0000256" key="3">
    <source>
        <dbReference type="ARBA" id="ARBA00022606"/>
    </source>
</evidence>
<reference evidence="17" key="1">
    <citation type="submission" date="2025-08" db="UniProtKB">
        <authorList>
            <consortium name="RefSeq"/>
        </authorList>
    </citation>
    <scope>IDENTIFICATION</scope>
    <source>
        <tissue evidence="17">Blood</tissue>
    </source>
</reference>
<dbReference type="Gene3D" id="1.20.1070.10">
    <property type="entry name" value="Rhodopsin 7-helix transmembrane proteins"/>
    <property type="match status" value="1"/>
</dbReference>
<keyword evidence="9" id="KW-1015">Disulfide bond</keyword>
<dbReference type="Proteomes" id="UP001190640">
    <property type="component" value="Chromosome 12"/>
</dbReference>
<dbReference type="InterPro" id="IPR000276">
    <property type="entry name" value="GPCR_Rhodpsn"/>
</dbReference>
<keyword evidence="11" id="KW-0325">Glycoprotein</keyword>
<accession>A0AA97K505</accession>
<dbReference type="GO" id="GO:0004930">
    <property type="term" value="F:G protein-coupled receptor activity"/>
    <property type="evidence" value="ECO:0007669"/>
    <property type="project" value="UniProtKB-KW"/>
</dbReference>
<feature type="transmembrane region" description="Helical" evidence="14">
    <location>
        <begin position="27"/>
        <end position="48"/>
    </location>
</feature>
<dbReference type="GO" id="GO:0004984">
    <property type="term" value="F:olfactory receptor activity"/>
    <property type="evidence" value="ECO:0007669"/>
    <property type="project" value="InterPro"/>
</dbReference>
<comment type="similarity">
    <text evidence="13">Belongs to the G-protein coupled receptor 1 family.</text>
</comment>
<dbReference type="GeneID" id="129339310"/>
<evidence type="ECO:0000256" key="10">
    <source>
        <dbReference type="ARBA" id="ARBA00023170"/>
    </source>
</evidence>
<keyword evidence="7 13" id="KW-0297">G-protein coupled receptor</keyword>
<evidence type="ECO:0000256" key="2">
    <source>
        <dbReference type="ARBA" id="ARBA00022475"/>
    </source>
</evidence>
<organism evidence="16 17">
    <name type="scientific">Eublepharis macularius</name>
    <name type="common">Leopard gecko</name>
    <name type="synonym">Cyrtodactylus macularius</name>
    <dbReference type="NCBI Taxonomy" id="481883"/>
    <lineage>
        <taxon>Eukaryota</taxon>
        <taxon>Metazoa</taxon>
        <taxon>Chordata</taxon>
        <taxon>Craniata</taxon>
        <taxon>Vertebrata</taxon>
        <taxon>Euteleostomi</taxon>
        <taxon>Lepidosauria</taxon>
        <taxon>Squamata</taxon>
        <taxon>Bifurcata</taxon>
        <taxon>Gekkota</taxon>
        <taxon>Eublepharidae</taxon>
        <taxon>Eublepharinae</taxon>
        <taxon>Eublepharis</taxon>
    </lineage>
</organism>
<dbReference type="InterPro" id="IPR017452">
    <property type="entry name" value="GPCR_Rhodpsn_7TM"/>
</dbReference>
<proteinExistence type="inferred from homology"/>
<dbReference type="InterPro" id="IPR000725">
    <property type="entry name" value="Olfact_rcpt"/>
</dbReference>
<evidence type="ECO:0000256" key="13">
    <source>
        <dbReference type="RuleBase" id="RU000688"/>
    </source>
</evidence>
<dbReference type="PRINTS" id="PR00237">
    <property type="entry name" value="GPCRRHODOPSN"/>
</dbReference>
<keyword evidence="4 13" id="KW-0812">Transmembrane</keyword>
<keyword evidence="6 14" id="KW-1133">Transmembrane helix</keyword>
<evidence type="ECO:0000256" key="14">
    <source>
        <dbReference type="RuleBase" id="RU363047"/>
    </source>
</evidence>
<dbReference type="Pfam" id="PF13853">
    <property type="entry name" value="7tm_4"/>
    <property type="match status" value="1"/>
</dbReference>
<evidence type="ECO:0000313" key="16">
    <source>
        <dbReference type="Proteomes" id="UP001190640"/>
    </source>
</evidence>
<keyword evidence="2 14" id="KW-1003">Cell membrane</keyword>
<feature type="transmembrane region" description="Helical" evidence="14">
    <location>
        <begin position="102"/>
        <end position="120"/>
    </location>
</feature>
<evidence type="ECO:0000313" key="17">
    <source>
        <dbReference type="RefSeq" id="XP_054849870.1"/>
    </source>
</evidence>
<dbReference type="SUPFAM" id="SSF81321">
    <property type="entry name" value="Family A G protein-coupled receptor-like"/>
    <property type="match status" value="1"/>
</dbReference>
<evidence type="ECO:0000256" key="5">
    <source>
        <dbReference type="ARBA" id="ARBA00022725"/>
    </source>
</evidence>
<keyword evidence="3 14" id="KW-0716">Sensory transduction</keyword>
<feature type="domain" description="G-protein coupled receptors family 1 profile" evidence="15">
    <location>
        <begin position="41"/>
        <end position="290"/>
    </location>
</feature>
<name>A0AA97K505_EUBMA</name>
<sequence length="321" mass="36243">MDLSNHTRVNEFIITGFPNLQNIKVPIFVLVLIMYTLSLTGNLVIVFITRHEPSLHTPMYFFLGNFSFLEICFTSVTVPTMLVDLMRENNIVSFNNCLAQIYFFHGLGGVECLLLAAMAYDRYVAIRSPLRYNTIMSSTVYIQLAAWSWVIGLVLPLIPVILISRLNYCDSHVVDHFFCDILPLLRLVCNRTQLNEMLSFFICSFILVGSFTVTIVSYAAIIITVLRIPSSAGRKKAFSTFASHLTVVGVFYGTMMFIYVRPTRNLSFNMDQVVAVFYCLVTPVLNPIIYSLRNKEVKTALKKALFAKRGTAMKSKGSVKG</sequence>
<dbReference type="KEGG" id="emc:129339310"/>
<dbReference type="InterPro" id="IPR050939">
    <property type="entry name" value="Olfactory_GPCR1"/>
</dbReference>
<dbReference type="GO" id="GO:0005886">
    <property type="term" value="C:plasma membrane"/>
    <property type="evidence" value="ECO:0007669"/>
    <property type="project" value="UniProtKB-SubCell"/>
</dbReference>
<evidence type="ECO:0000256" key="1">
    <source>
        <dbReference type="ARBA" id="ARBA00004651"/>
    </source>
</evidence>
<gene>
    <name evidence="17" type="primary">LOC129339310</name>
</gene>
<comment type="subcellular location">
    <subcellularLocation>
        <location evidence="1 14">Cell membrane</location>
        <topology evidence="1 14">Multi-pass membrane protein</topology>
    </subcellularLocation>
</comment>
<evidence type="ECO:0000256" key="6">
    <source>
        <dbReference type="ARBA" id="ARBA00022989"/>
    </source>
</evidence>
<evidence type="ECO:0000256" key="11">
    <source>
        <dbReference type="ARBA" id="ARBA00023180"/>
    </source>
</evidence>
<protein>
    <recommendedName>
        <fullName evidence="14">Olfactory receptor</fullName>
    </recommendedName>
</protein>
<evidence type="ECO:0000256" key="12">
    <source>
        <dbReference type="ARBA" id="ARBA00023224"/>
    </source>
</evidence>
<feature type="transmembrane region" description="Helical" evidence="14">
    <location>
        <begin position="60"/>
        <end position="82"/>
    </location>
</feature>
<dbReference type="FunFam" id="1.20.1070.10:FF:000001">
    <property type="entry name" value="Olfactory receptor"/>
    <property type="match status" value="1"/>
</dbReference>
<feature type="transmembrane region" description="Helical" evidence="14">
    <location>
        <begin position="140"/>
        <end position="163"/>
    </location>
</feature>
<evidence type="ECO:0000259" key="15">
    <source>
        <dbReference type="PROSITE" id="PS50262"/>
    </source>
</evidence>